<dbReference type="OrthoDB" id="5597136at2759"/>
<name>A0A397TDC4_9GLOM</name>
<evidence type="ECO:0000256" key="1">
    <source>
        <dbReference type="SAM" id="MobiDB-lite"/>
    </source>
</evidence>
<feature type="region of interest" description="Disordered" evidence="1">
    <location>
        <begin position="230"/>
        <end position="286"/>
    </location>
</feature>
<feature type="non-terminal residue" evidence="2">
    <location>
        <position position="413"/>
    </location>
</feature>
<comment type="caution">
    <text evidence="2">The sequence shown here is derived from an EMBL/GenBank/DDBJ whole genome shotgun (WGS) entry which is preliminary data.</text>
</comment>
<feature type="compositionally biased region" description="Polar residues" evidence="1">
    <location>
        <begin position="236"/>
        <end position="251"/>
    </location>
</feature>
<organism evidence="2 3">
    <name type="scientific">Glomus cerebriforme</name>
    <dbReference type="NCBI Taxonomy" id="658196"/>
    <lineage>
        <taxon>Eukaryota</taxon>
        <taxon>Fungi</taxon>
        <taxon>Fungi incertae sedis</taxon>
        <taxon>Mucoromycota</taxon>
        <taxon>Glomeromycotina</taxon>
        <taxon>Glomeromycetes</taxon>
        <taxon>Glomerales</taxon>
        <taxon>Glomeraceae</taxon>
        <taxon>Glomus</taxon>
    </lineage>
</organism>
<protein>
    <recommendedName>
        <fullName evidence="4">Retrotransposon gag domain-containing protein</fullName>
    </recommendedName>
</protein>
<dbReference type="AlphaFoldDB" id="A0A397TDC4"/>
<keyword evidence="3" id="KW-1185">Reference proteome</keyword>
<dbReference type="EMBL" id="QKYT01000084">
    <property type="protein sequence ID" value="RIA94317.1"/>
    <property type="molecule type" value="Genomic_DNA"/>
</dbReference>
<gene>
    <name evidence="2" type="ORF">C1645_818239</name>
</gene>
<accession>A0A397TDC4</accession>
<sequence>MSLNKDQFKNLMAQMTRSFEQSTRSILDTFKNTGEDEEFSSTQWIQQFMAAAQANNWSKNRYISIAGGYLKDSAFDWYIENEESFEDWRNPDNFYEFNTIQQKPHEKVDTYTHRFRNLLIKFDPDVKLPEEYQIRIYINGLRKGLAKAVAMEGPDNMKDVIDAARRAETGDYYGVDLNNKPSTPVIQGHFAKECLAEIPLQISQNTNQNINYIHVEDLEQPVEQEAYVVGTRSRPKTTTTLSERTQTMQSESQKEHFLRQNANRNMDVSMKNATPPKPKTKRGPSVIEQLPPYNIADDILTQKANVTLGQMLQLPKQCRNFAEIIRRPAIQPTETNYIDSSNYTQTQNSPSAAKCYIRIKNNPLIAVLDSGLKVQAPSQAMVVTANGHRSRAIGKVTDLGIAISSMLIPTTVQ</sequence>
<proteinExistence type="predicted"/>
<reference evidence="2 3" key="1">
    <citation type="submission" date="2018-06" db="EMBL/GenBank/DDBJ databases">
        <title>Comparative genomics reveals the genomic features of Rhizophagus irregularis, R. cerebriforme, R. diaphanum and Gigaspora rosea, and their symbiotic lifestyle signature.</title>
        <authorList>
            <person name="Morin E."/>
            <person name="San Clemente H."/>
            <person name="Chen E.C.H."/>
            <person name="De La Providencia I."/>
            <person name="Hainaut M."/>
            <person name="Kuo A."/>
            <person name="Kohler A."/>
            <person name="Murat C."/>
            <person name="Tang N."/>
            <person name="Roy S."/>
            <person name="Loubradou J."/>
            <person name="Henrissat B."/>
            <person name="Grigoriev I.V."/>
            <person name="Corradi N."/>
            <person name="Roux C."/>
            <person name="Martin F.M."/>
        </authorList>
    </citation>
    <scope>NUCLEOTIDE SEQUENCE [LARGE SCALE GENOMIC DNA]</scope>
    <source>
        <strain evidence="2 3">DAOM 227022</strain>
    </source>
</reference>
<evidence type="ECO:0000313" key="3">
    <source>
        <dbReference type="Proteomes" id="UP000265703"/>
    </source>
</evidence>
<dbReference type="STRING" id="658196.A0A397TDC4"/>
<evidence type="ECO:0000313" key="2">
    <source>
        <dbReference type="EMBL" id="RIA94317.1"/>
    </source>
</evidence>
<dbReference type="Proteomes" id="UP000265703">
    <property type="component" value="Unassembled WGS sequence"/>
</dbReference>
<evidence type="ECO:0008006" key="4">
    <source>
        <dbReference type="Google" id="ProtNLM"/>
    </source>
</evidence>